<dbReference type="SMART" id="SM00564">
    <property type="entry name" value="PQQ"/>
    <property type="match status" value="5"/>
</dbReference>
<dbReference type="SUPFAM" id="SSF50998">
    <property type="entry name" value="Quinoprotein alcohol dehydrogenase-like"/>
    <property type="match status" value="1"/>
</dbReference>
<dbReference type="Proteomes" id="UP000002220">
    <property type="component" value="Chromosome"/>
</dbReference>
<feature type="domain" description="Pyrrolo-quinoline quinone repeat" evidence="2">
    <location>
        <begin position="111"/>
        <end position="336"/>
    </location>
</feature>
<dbReference type="InterPro" id="IPR018391">
    <property type="entry name" value="PQQ_b-propeller_rpt"/>
</dbReference>
<feature type="signal peptide" evidence="1">
    <location>
        <begin position="1"/>
        <end position="32"/>
    </location>
</feature>
<dbReference type="EMBL" id="CP001744">
    <property type="protein sequence ID" value="ADG66826.1"/>
    <property type="molecule type" value="Genomic_DNA"/>
</dbReference>
<evidence type="ECO:0000313" key="4">
    <source>
        <dbReference type="Proteomes" id="UP000002220"/>
    </source>
</evidence>
<accession>D5ST58</accession>
<feature type="chain" id="PRO_5003076279" evidence="1">
    <location>
        <begin position="33"/>
        <end position="437"/>
    </location>
</feature>
<dbReference type="STRING" id="521674.Plim_0982"/>
<dbReference type="PANTHER" id="PTHR34512:SF30">
    <property type="entry name" value="OUTER MEMBRANE PROTEIN ASSEMBLY FACTOR BAMB"/>
    <property type="match status" value="1"/>
</dbReference>
<dbReference type="InterPro" id="IPR015943">
    <property type="entry name" value="WD40/YVTN_repeat-like_dom_sf"/>
</dbReference>
<name>D5ST58_PLAL2</name>
<dbReference type="InterPro" id="IPR011047">
    <property type="entry name" value="Quinoprotein_ADH-like_sf"/>
</dbReference>
<dbReference type="PANTHER" id="PTHR34512">
    <property type="entry name" value="CELL SURFACE PROTEIN"/>
    <property type="match status" value="1"/>
</dbReference>
<dbReference type="Gene3D" id="2.130.10.10">
    <property type="entry name" value="YVTN repeat-like/Quinoprotein amine dehydrogenase"/>
    <property type="match status" value="2"/>
</dbReference>
<reference evidence="3 4" key="1">
    <citation type="journal article" date="2010" name="Stand. Genomic Sci.">
        <title>Complete genome sequence of Planctomyces limnophilus type strain (Mu 290).</title>
        <authorList>
            <person name="Labutti K."/>
            <person name="Sikorski J."/>
            <person name="Schneider S."/>
            <person name="Nolan M."/>
            <person name="Lucas S."/>
            <person name="Glavina Del Rio T."/>
            <person name="Tice H."/>
            <person name="Cheng J.F."/>
            <person name="Goodwin L."/>
            <person name="Pitluck S."/>
            <person name="Liolios K."/>
            <person name="Ivanova N."/>
            <person name="Mavromatis K."/>
            <person name="Mikhailova N."/>
            <person name="Pati A."/>
            <person name="Chen A."/>
            <person name="Palaniappan K."/>
            <person name="Land M."/>
            <person name="Hauser L."/>
            <person name="Chang Y.J."/>
            <person name="Jeffries C.D."/>
            <person name="Tindall B.J."/>
            <person name="Rohde M."/>
            <person name="Goker M."/>
            <person name="Woyke T."/>
            <person name="Bristow J."/>
            <person name="Eisen J.A."/>
            <person name="Markowitz V."/>
            <person name="Hugenholtz P."/>
            <person name="Kyrpides N.C."/>
            <person name="Klenk H.P."/>
            <person name="Lapidus A."/>
        </authorList>
    </citation>
    <scope>NUCLEOTIDE SEQUENCE [LARGE SCALE GENOMIC DNA]</scope>
    <source>
        <strain evidence="4">ATCC 43296 / DSM 3776 / IFAM 1008 / 290</strain>
    </source>
</reference>
<dbReference type="InterPro" id="IPR002372">
    <property type="entry name" value="PQQ_rpt_dom"/>
</dbReference>
<evidence type="ECO:0000259" key="2">
    <source>
        <dbReference type="Pfam" id="PF13360"/>
    </source>
</evidence>
<gene>
    <name evidence="3" type="ordered locus">Plim_0982</name>
</gene>
<evidence type="ECO:0000313" key="3">
    <source>
        <dbReference type="EMBL" id="ADG66826.1"/>
    </source>
</evidence>
<proteinExistence type="predicted"/>
<organism evidence="3 4">
    <name type="scientific">Planctopirus limnophila (strain ATCC 43296 / DSM 3776 / IFAM 1008 / Mu 290)</name>
    <name type="common">Planctomyces limnophilus</name>
    <dbReference type="NCBI Taxonomy" id="521674"/>
    <lineage>
        <taxon>Bacteria</taxon>
        <taxon>Pseudomonadati</taxon>
        <taxon>Planctomycetota</taxon>
        <taxon>Planctomycetia</taxon>
        <taxon>Planctomycetales</taxon>
        <taxon>Planctomycetaceae</taxon>
        <taxon>Planctopirus</taxon>
    </lineage>
</organism>
<keyword evidence="4" id="KW-1185">Reference proteome</keyword>
<dbReference type="Pfam" id="PF13360">
    <property type="entry name" value="PQQ_2"/>
    <property type="match status" value="1"/>
</dbReference>
<dbReference type="KEGG" id="plm:Plim_0982"/>
<dbReference type="AlphaFoldDB" id="D5ST58"/>
<dbReference type="HOGENOM" id="CLU_027480_2_1_0"/>
<protein>
    <submittedName>
        <fullName evidence="3">Pyrrolo-quinoline quinone</fullName>
    </submittedName>
</protein>
<keyword evidence="1" id="KW-0732">Signal</keyword>
<dbReference type="eggNOG" id="COG1520">
    <property type="taxonomic scope" value="Bacteria"/>
</dbReference>
<dbReference type="Gene3D" id="2.40.10.480">
    <property type="match status" value="1"/>
</dbReference>
<evidence type="ECO:0000256" key="1">
    <source>
        <dbReference type="SAM" id="SignalP"/>
    </source>
</evidence>
<sequence length="437" mass="48527" precursor="true">MINMNLWKAFVPHLWLLTICGLGLFASTPVDAEDRGIADFPKLSPKTDWPWWRGPSRNGYAQPDAQPPTEFSASNHVKWKAQVPGRGHGSPIVVGSKVFLPTADEAAQIHSVIAFDRNTGKKLWETEVNRGAFPENNHPKNTEASPTIACDGERLFISFYHHDQVELIALTLDGKVSWRKFAGRFKPMRFEYGYAPSPLLYQNSVIVSAEWEGESFIAAFDRQTGKPLWKTPRAGMLTFSSPVIAHVAGKDQLLISGQEKISAYNPTTGKLLWSTPGTTMATCGTMIWEDDIVVASGGYPKAETIAVKADGSGKVLWKNNQKCYEQSMILIDGYVYALTDNGVMFCWNAETGKEMWKQRLTGPVSASPVYAGGYIYWANELGTMYVFKPNPQKYEEVARNTLGNSTFASPAVVGKELFLRVGEESGGSRQEWLYCLE</sequence>